<proteinExistence type="predicted"/>
<gene>
    <name evidence="2" type="ORF">UFOVP1290_154</name>
</gene>
<organism evidence="2">
    <name type="scientific">uncultured Caudovirales phage</name>
    <dbReference type="NCBI Taxonomy" id="2100421"/>
    <lineage>
        <taxon>Viruses</taxon>
        <taxon>Duplodnaviria</taxon>
        <taxon>Heunggongvirae</taxon>
        <taxon>Uroviricota</taxon>
        <taxon>Caudoviricetes</taxon>
        <taxon>Peduoviridae</taxon>
        <taxon>Maltschvirus</taxon>
        <taxon>Maltschvirus maltsch</taxon>
    </lineage>
</organism>
<name>A0A6J5RX98_9CAUD</name>
<accession>A0A6J5RX98</accession>
<feature type="region of interest" description="Disordered" evidence="1">
    <location>
        <begin position="148"/>
        <end position="173"/>
    </location>
</feature>
<reference evidence="2" key="1">
    <citation type="submission" date="2020-05" db="EMBL/GenBank/DDBJ databases">
        <authorList>
            <person name="Chiriac C."/>
            <person name="Salcher M."/>
            <person name="Ghai R."/>
            <person name="Kavagutti S V."/>
        </authorList>
    </citation>
    <scope>NUCLEOTIDE SEQUENCE</scope>
</reference>
<feature type="compositionally biased region" description="Basic residues" evidence="1">
    <location>
        <begin position="164"/>
        <end position="173"/>
    </location>
</feature>
<protein>
    <submittedName>
        <fullName evidence="2">Uncharacterized protein</fullName>
    </submittedName>
</protein>
<evidence type="ECO:0000256" key="1">
    <source>
        <dbReference type="SAM" id="MobiDB-lite"/>
    </source>
</evidence>
<dbReference type="EMBL" id="LR797252">
    <property type="protein sequence ID" value="CAB4196634.1"/>
    <property type="molecule type" value="Genomic_DNA"/>
</dbReference>
<evidence type="ECO:0000313" key="2">
    <source>
        <dbReference type="EMBL" id="CAB4196634.1"/>
    </source>
</evidence>
<sequence length="192" mass="22173">MDALAFLRLPILIPLLVFLAHPRTSAKVIRNLLDVQRLGRFQNLRFTTTPRTLGASVTIIFVMATFATTPTCAHDFLWLCDGITLWGNLVNSNRPFQRNLNASLHWRALELLRELWSQTRFYWCASKGVLGLPQTPIAKFLAFTSRPYPPSSPRKRDASCAHPPTRRRVESRHHPYPYRYGRWARHPARSPE</sequence>